<evidence type="ECO:0000313" key="2">
    <source>
        <dbReference type="EMBL" id="MBC8584690.1"/>
    </source>
</evidence>
<gene>
    <name evidence="2" type="ORF">H8705_03760</name>
</gene>
<evidence type="ECO:0000259" key="1">
    <source>
        <dbReference type="Pfam" id="PF01713"/>
    </source>
</evidence>
<dbReference type="EMBL" id="JACRTD010000002">
    <property type="protein sequence ID" value="MBC8584690.1"/>
    <property type="molecule type" value="Genomic_DNA"/>
</dbReference>
<dbReference type="RefSeq" id="WP_262394513.1">
    <property type="nucleotide sequence ID" value="NZ_JACRTD010000002.1"/>
</dbReference>
<protein>
    <submittedName>
        <fullName evidence="2">Smr/MutS family protein</fullName>
    </submittedName>
</protein>
<dbReference type="InterPro" id="IPR002625">
    <property type="entry name" value="Smr_dom"/>
</dbReference>
<dbReference type="Proteomes" id="UP000623678">
    <property type="component" value="Unassembled WGS sequence"/>
</dbReference>
<name>A0A926ELQ9_9FIRM</name>
<reference evidence="2" key="1">
    <citation type="submission" date="2020-08" db="EMBL/GenBank/DDBJ databases">
        <title>Genome public.</title>
        <authorList>
            <person name="Liu C."/>
            <person name="Sun Q."/>
        </authorList>
    </citation>
    <scope>NUCLEOTIDE SEQUENCE</scope>
    <source>
        <strain evidence="2">NSJ-64</strain>
    </source>
</reference>
<dbReference type="PROSITE" id="PS50890">
    <property type="entry name" value="PUA"/>
    <property type="match status" value="1"/>
</dbReference>
<feature type="domain" description="Smr" evidence="1">
    <location>
        <begin position="14"/>
        <end position="68"/>
    </location>
</feature>
<keyword evidence="3" id="KW-1185">Reference proteome</keyword>
<evidence type="ECO:0000313" key="3">
    <source>
        <dbReference type="Proteomes" id="UP000623678"/>
    </source>
</evidence>
<proteinExistence type="predicted"/>
<dbReference type="Pfam" id="PF01713">
    <property type="entry name" value="Smr"/>
    <property type="match status" value="1"/>
</dbReference>
<organism evidence="2 3">
    <name type="scientific">Youxingia wuxianensis</name>
    <dbReference type="NCBI Taxonomy" id="2763678"/>
    <lineage>
        <taxon>Bacteria</taxon>
        <taxon>Bacillati</taxon>
        <taxon>Bacillota</taxon>
        <taxon>Clostridia</taxon>
        <taxon>Eubacteriales</taxon>
        <taxon>Oscillospiraceae</taxon>
        <taxon>Youxingia</taxon>
    </lineage>
</organism>
<sequence>MSVVTINLESGMPTVETAKMKMSQALRSAKANRTQAVKLIHGYGSSGRGGAIKEEVRRQLASMKRSGAIKEFVKGEEFSPFEGCARHALDLCPELSRDRDYSRCNHGITIVIL</sequence>
<accession>A0A926ELQ9</accession>
<comment type="caution">
    <text evidence="2">The sequence shown here is derived from an EMBL/GenBank/DDBJ whole genome shotgun (WGS) entry which is preliminary data.</text>
</comment>
<dbReference type="Gene3D" id="3.30.1370.110">
    <property type="match status" value="1"/>
</dbReference>
<dbReference type="InterPro" id="IPR036063">
    <property type="entry name" value="Smr_dom_sf"/>
</dbReference>
<dbReference type="AlphaFoldDB" id="A0A926ELQ9"/>